<proteinExistence type="inferred from homology"/>
<dbReference type="RefSeq" id="WP_111593764.1">
    <property type="nucleotide sequence ID" value="NZ_QLMA01000006.1"/>
</dbReference>
<evidence type="ECO:0000256" key="1">
    <source>
        <dbReference type="ARBA" id="ARBA00000757"/>
    </source>
</evidence>
<dbReference type="Gene3D" id="1.10.441.10">
    <property type="entry name" value="Phosphomannose Isomerase, domain 2"/>
    <property type="match status" value="1"/>
</dbReference>
<dbReference type="CDD" id="cd07011">
    <property type="entry name" value="cupin_PMI_type_I_N"/>
    <property type="match status" value="1"/>
</dbReference>
<dbReference type="InterPro" id="IPR001250">
    <property type="entry name" value="Man6P_Isoase-1"/>
</dbReference>
<dbReference type="EMBL" id="QLMA01000006">
    <property type="protein sequence ID" value="RAJ79313.1"/>
    <property type="molecule type" value="Genomic_DNA"/>
</dbReference>
<feature type="binding site" evidence="8">
    <location>
        <position position="263"/>
    </location>
    <ligand>
        <name>Zn(2+)</name>
        <dbReference type="ChEBI" id="CHEBI:29105"/>
    </ligand>
</feature>
<dbReference type="PANTHER" id="PTHR10309">
    <property type="entry name" value="MANNOSE-6-PHOSPHATE ISOMERASE"/>
    <property type="match status" value="1"/>
</dbReference>
<dbReference type="InterPro" id="IPR016305">
    <property type="entry name" value="Mannose-6-P_Isomerase"/>
</dbReference>
<dbReference type="GO" id="GO:0005975">
    <property type="term" value="P:carbohydrate metabolic process"/>
    <property type="evidence" value="ECO:0007669"/>
    <property type="project" value="InterPro"/>
</dbReference>
<dbReference type="Pfam" id="PF20511">
    <property type="entry name" value="PMI_typeI_cat"/>
    <property type="match status" value="1"/>
</dbReference>
<dbReference type="InterPro" id="IPR018050">
    <property type="entry name" value="Pmannose_isomerase-type1_CS"/>
</dbReference>
<evidence type="ECO:0000256" key="3">
    <source>
        <dbReference type="ARBA" id="ARBA00011956"/>
    </source>
</evidence>
<dbReference type="InterPro" id="IPR014710">
    <property type="entry name" value="RmlC-like_jellyroll"/>
</dbReference>
<dbReference type="AlphaFoldDB" id="A0A327VVJ1"/>
<evidence type="ECO:0000256" key="8">
    <source>
        <dbReference type="PIRSR" id="PIRSR001480-2"/>
    </source>
</evidence>
<comment type="similarity">
    <text evidence="2">Belongs to the mannose-6-phosphate isomerase type 1 family.</text>
</comment>
<dbReference type="PANTHER" id="PTHR10309:SF0">
    <property type="entry name" value="MANNOSE-6-PHOSPHATE ISOMERASE"/>
    <property type="match status" value="1"/>
</dbReference>
<evidence type="ECO:0000256" key="2">
    <source>
        <dbReference type="ARBA" id="ARBA00010772"/>
    </source>
</evidence>
<dbReference type="SUPFAM" id="SSF51182">
    <property type="entry name" value="RmlC-like cupins"/>
    <property type="match status" value="1"/>
</dbReference>
<dbReference type="Gene3D" id="2.60.120.10">
    <property type="entry name" value="Jelly Rolls"/>
    <property type="match status" value="2"/>
</dbReference>
<feature type="binding site" evidence="8">
    <location>
        <position position="97"/>
    </location>
    <ligand>
        <name>Zn(2+)</name>
        <dbReference type="ChEBI" id="CHEBI:29105"/>
    </ligand>
</feature>
<evidence type="ECO:0000256" key="7">
    <source>
        <dbReference type="PIRSR" id="PIRSR001480-1"/>
    </source>
</evidence>
<comment type="catalytic activity">
    <reaction evidence="1">
        <text>D-mannose 6-phosphate = D-fructose 6-phosphate</text>
        <dbReference type="Rhea" id="RHEA:12356"/>
        <dbReference type="ChEBI" id="CHEBI:58735"/>
        <dbReference type="ChEBI" id="CHEBI:61527"/>
        <dbReference type="EC" id="5.3.1.8"/>
    </reaction>
</comment>
<gene>
    <name evidence="10" type="ORF">CLV59_106374</name>
</gene>
<dbReference type="EC" id="5.3.1.8" evidence="3"/>
<dbReference type="GO" id="GO:0004476">
    <property type="term" value="F:mannose-6-phosphate isomerase activity"/>
    <property type="evidence" value="ECO:0007669"/>
    <property type="project" value="UniProtKB-EC"/>
</dbReference>
<evidence type="ECO:0000256" key="4">
    <source>
        <dbReference type="ARBA" id="ARBA00022723"/>
    </source>
</evidence>
<dbReference type="PROSITE" id="PS00965">
    <property type="entry name" value="PMI_I_1"/>
    <property type="match status" value="1"/>
</dbReference>
<evidence type="ECO:0000313" key="11">
    <source>
        <dbReference type="Proteomes" id="UP000249819"/>
    </source>
</evidence>
<dbReference type="OrthoDB" id="9808275at2"/>
<feature type="binding site" evidence="8">
    <location>
        <position position="99"/>
    </location>
    <ligand>
        <name>Zn(2+)</name>
        <dbReference type="ChEBI" id="CHEBI:29105"/>
    </ligand>
</feature>
<dbReference type="PIRSF" id="PIRSF001480">
    <property type="entry name" value="Mannose-6-phosphate_isomerase"/>
    <property type="match status" value="1"/>
</dbReference>
<dbReference type="Proteomes" id="UP000249819">
    <property type="component" value="Unassembled WGS sequence"/>
</dbReference>
<evidence type="ECO:0000313" key="10">
    <source>
        <dbReference type="EMBL" id="RAJ79313.1"/>
    </source>
</evidence>
<accession>A0A327VVJ1</accession>
<dbReference type="PRINTS" id="PR00714">
    <property type="entry name" value="MAN6PISMRASE"/>
</dbReference>
<comment type="caution">
    <text evidence="10">The sequence shown here is derived from an EMBL/GenBank/DDBJ whole genome shotgun (WGS) entry which is preliminary data.</text>
</comment>
<feature type="active site" evidence="7">
    <location>
        <position position="282"/>
    </location>
</feature>
<feature type="domain" description="Phosphomannose isomerase type I catalytic" evidence="9">
    <location>
        <begin position="3"/>
        <end position="149"/>
    </location>
</feature>
<dbReference type="GO" id="GO:0008270">
    <property type="term" value="F:zinc ion binding"/>
    <property type="evidence" value="ECO:0007669"/>
    <property type="project" value="InterPro"/>
</dbReference>
<evidence type="ECO:0000256" key="5">
    <source>
        <dbReference type="ARBA" id="ARBA00022833"/>
    </source>
</evidence>
<protein>
    <recommendedName>
        <fullName evidence="3">mannose-6-phosphate isomerase</fullName>
        <ecNumber evidence="3">5.3.1.8</ecNumber>
    </recommendedName>
</protein>
<organism evidence="10 11">
    <name type="scientific">Chitinophaga dinghuensis</name>
    <dbReference type="NCBI Taxonomy" id="1539050"/>
    <lineage>
        <taxon>Bacteria</taxon>
        <taxon>Pseudomonadati</taxon>
        <taxon>Bacteroidota</taxon>
        <taxon>Chitinophagia</taxon>
        <taxon>Chitinophagales</taxon>
        <taxon>Chitinophagaceae</taxon>
        <taxon>Chitinophaga</taxon>
    </lineage>
</organism>
<dbReference type="NCBIfam" id="TIGR00218">
    <property type="entry name" value="manA"/>
    <property type="match status" value="1"/>
</dbReference>
<keyword evidence="5 8" id="KW-0862">Zinc</keyword>
<dbReference type="InterPro" id="IPR046457">
    <property type="entry name" value="PMI_typeI_cat"/>
</dbReference>
<keyword evidence="11" id="KW-1185">Reference proteome</keyword>
<name>A0A327VVJ1_9BACT</name>
<reference evidence="10 11" key="1">
    <citation type="submission" date="2018-06" db="EMBL/GenBank/DDBJ databases">
        <title>Genomic Encyclopedia of Archaeal and Bacterial Type Strains, Phase II (KMG-II): from individual species to whole genera.</title>
        <authorList>
            <person name="Goeker M."/>
        </authorList>
    </citation>
    <scope>NUCLEOTIDE SEQUENCE [LARGE SCALE GENOMIC DNA]</scope>
    <source>
        <strain evidence="10 11">DSM 29821</strain>
    </source>
</reference>
<keyword evidence="4 8" id="KW-0479">Metal-binding</keyword>
<evidence type="ECO:0000256" key="6">
    <source>
        <dbReference type="ARBA" id="ARBA00023235"/>
    </source>
</evidence>
<keyword evidence="6 10" id="KW-0413">Isomerase</keyword>
<dbReference type="GO" id="GO:0009298">
    <property type="term" value="P:GDP-mannose biosynthetic process"/>
    <property type="evidence" value="ECO:0007669"/>
    <property type="project" value="InterPro"/>
</dbReference>
<evidence type="ECO:0000259" key="9">
    <source>
        <dbReference type="Pfam" id="PF20511"/>
    </source>
</evidence>
<feature type="binding site" evidence="8">
    <location>
        <position position="134"/>
    </location>
    <ligand>
        <name>Zn(2+)</name>
        <dbReference type="ChEBI" id="CHEBI:29105"/>
    </ligand>
</feature>
<dbReference type="InterPro" id="IPR011051">
    <property type="entry name" value="RmlC_Cupin_sf"/>
</dbReference>
<sequence length="402" mass="44258">MKLFRLDGKVQHYAWGGYEYIPALLGIAATDKPSAEYWMGAHVSAPSTITTDNGPVALNTLIQENPVATIGQQIQDQFGQLPYLFKILDVKDMLSIQVHPTKEEAEKGFARENAAGLPANAPDRNYKDANHKPEIMVALSEFWLLHGFLPEAQLKKVLLDTPEFTSLVSIYDAEGYFGLYKTVMEMPQAMVNILLRPLTERAIPLYKNNQLQKSDPAFWAARAVLNDPASAEKLDRGIFSIYFFNIVHCHPGQAVFQDAGIPHAYLEGQNVELMANSDNVLRGGLTPKHIDVPELLKHTRFEAVHPHIIGGDKTTDGLETIYPTPAPDFVVSDINIQAGQTYNHAANAPEIMIVMSGNATISDAETTITLQKGQCVFVAIGANYNITTNDNAAIYKATVPVK</sequence>
<comment type="cofactor">
    <cofactor evidence="8">
        <name>Zn(2+)</name>
        <dbReference type="ChEBI" id="CHEBI:29105"/>
    </cofactor>
    <text evidence="8">Binds 1 zinc ion per subunit.</text>
</comment>
<dbReference type="GO" id="GO:0005829">
    <property type="term" value="C:cytosol"/>
    <property type="evidence" value="ECO:0007669"/>
    <property type="project" value="TreeGrafter"/>
</dbReference>